<dbReference type="InterPro" id="IPR019202">
    <property type="entry name" value="DUF2067"/>
</dbReference>
<evidence type="ECO:0000313" key="2">
    <source>
        <dbReference type="Proteomes" id="UP000075578"/>
    </source>
</evidence>
<protein>
    <recommendedName>
        <fullName evidence="3">DUF2067 domain-containing protein</fullName>
    </recommendedName>
</protein>
<dbReference type="AlphaFoldDB" id="A0A150IXF5"/>
<organism evidence="1 2">
    <name type="scientific">Candidatus Methanofastidiosum methylothiophilum</name>
    <dbReference type="NCBI Taxonomy" id="1705564"/>
    <lineage>
        <taxon>Archaea</taxon>
        <taxon>Methanobacteriati</taxon>
        <taxon>Methanobacteriota</taxon>
        <taxon>Stenosarchaea group</taxon>
        <taxon>Candidatus Methanofastidiosia</taxon>
        <taxon>Candidatus Methanofastidiosales</taxon>
        <taxon>Candidatus Methanofastidiosaceae</taxon>
        <taxon>Candidatus Methanofastidiosum</taxon>
    </lineage>
</organism>
<proteinExistence type="predicted"/>
<gene>
    <name evidence="1" type="ORF">AMQ74_01389</name>
</gene>
<accession>A0A150IXF5</accession>
<comment type="caution">
    <text evidence="1">The sequence shown here is derived from an EMBL/GenBank/DDBJ whole genome shotgun (WGS) entry which is preliminary data.</text>
</comment>
<dbReference type="Proteomes" id="UP000075578">
    <property type="component" value="Unassembled WGS sequence"/>
</dbReference>
<sequence>MMKKKTRILTFKLKGNEKVEIARFLSKFQDISFDISGDTLKVKIFDYGNMGDIIYSIKSYLEELKEKNIKENEGIYSYNLDSISKIAGATVPVKLLKVVLNDKGYSFEVQKEDVVSTANVSVAADFAREISYLIEDLEDVSKPVMEILVRVAIEYDMLASELLNVGVEDEIFNDTGTVSLNISYDEALSYLREYAGG</sequence>
<dbReference type="EMBL" id="LNGD01000098">
    <property type="protein sequence ID" value="KYC49650.1"/>
    <property type="molecule type" value="Genomic_DNA"/>
</dbReference>
<name>A0A150IXF5_9EURY</name>
<dbReference type="Pfam" id="PF09840">
    <property type="entry name" value="DUF2067"/>
    <property type="match status" value="1"/>
</dbReference>
<evidence type="ECO:0008006" key="3">
    <source>
        <dbReference type="Google" id="ProtNLM"/>
    </source>
</evidence>
<reference evidence="1 2" key="1">
    <citation type="journal article" date="2016" name="ISME J.">
        <title>Chasing the elusive Euryarchaeota class WSA2: genomes reveal a uniquely fastidious methyl-reducing methanogen.</title>
        <authorList>
            <person name="Nobu M.K."/>
            <person name="Narihiro T."/>
            <person name="Kuroda K."/>
            <person name="Mei R."/>
            <person name="Liu W.T."/>
        </authorList>
    </citation>
    <scope>NUCLEOTIDE SEQUENCE [LARGE SCALE GENOMIC DNA]</scope>
    <source>
        <strain evidence="1">U1lsi0528_Bin089</strain>
    </source>
</reference>
<evidence type="ECO:0000313" key="1">
    <source>
        <dbReference type="EMBL" id="KYC49650.1"/>
    </source>
</evidence>